<protein>
    <submittedName>
        <fullName evidence="3">Uncharacterized protein</fullName>
    </submittedName>
</protein>
<dbReference type="InterPro" id="IPR024529">
    <property type="entry name" value="ECF_trnsprt_substrate-spec"/>
</dbReference>
<feature type="transmembrane region" description="Helical" evidence="1">
    <location>
        <begin position="156"/>
        <end position="174"/>
    </location>
</feature>
<sequence length="182" mass="20065">MATMKTALLGSGQKLTTRKLTWMAILMALQIVLGKLSFGTSFVQVSPGFIATALLGYYFGPWWAGLAGILTDLLSNGLFGITGGGPFFLGFTLSVFVGGWLYGLFLYPEHHDWLRIILAVLFVTVIVNIGLNTLWVHMLYQTPWKVLFGIRLVKDAIVAPIQILILGLVLRAMGRLHLSLDR</sequence>
<gene>
    <name evidence="2" type="ORF">IV38_GL002079</name>
    <name evidence="3" type="ORF">IV40_GL001371</name>
</gene>
<dbReference type="PATRIC" id="fig|81857.3.peg.2130"/>
<evidence type="ECO:0000313" key="4">
    <source>
        <dbReference type="Proteomes" id="UP000051645"/>
    </source>
</evidence>
<dbReference type="EMBL" id="JQAT01000008">
    <property type="protein sequence ID" value="KRN27427.1"/>
    <property type="molecule type" value="Genomic_DNA"/>
</dbReference>
<feature type="transmembrane region" description="Helical" evidence="1">
    <location>
        <begin position="87"/>
        <end position="107"/>
    </location>
</feature>
<keyword evidence="1" id="KW-0812">Transmembrane</keyword>
<dbReference type="Gene3D" id="1.10.1760.20">
    <property type="match status" value="1"/>
</dbReference>
<evidence type="ECO:0000313" key="2">
    <source>
        <dbReference type="EMBL" id="KRN27427.1"/>
    </source>
</evidence>
<keyword evidence="1" id="KW-0472">Membrane</keyword>
<dbReference type="Proteomes" id="UP000051751">
    <property type="component" value="Unassembled WGS sequence"/>
</dbReference>
<feature type="transmembrane region" description="Helical" evidence="1">
    <location>
        <begin position="113"/>
        <end position="135"/>
    </location>
</feature>
<evidence type="ECO:0000313" key="5">
    <source>
        <dbReference type="Proteomes" id="UP000051751"/>
    </source>
</evidence>
<organism evidence="3 4">
    <name type="scientific">Lactobacillus selangorensis</name>
    <dbReference type="NCBI Taxonomy" id="81857"/>
    <lineage>
        <taxon>Bacteria</taxon>
        <taxon>Bacillati</taxon>
        <taxon>Bacillota</taxon>
        <taxon>Bacilli</taxon>
        <taxon>Lactobacillales</taxon>
        <taxon>Lactobacillaceae</taxon>
        <taxon>Lactobacillus</taxon>
    </lineage>
</organism>
<name>A0A0R2FSV7_9LACO</name>
<evidence type="ECO:0000256" key="1">
    <source>
        <dbReference type="SAM" id="Phobius"/>
    </source>
</evidence>
<dbReference type="Pfam" id="PF12822">
    <property type="entry name" value="ECF_trnsprt"/>
    <property type="match status" value="1"/>
</dbReference>
<comment type="caution">
    <text evidence="3">The sequence shown here is derived from an EMBL/GenBank/DDBJ whole genome shotgun (WGS) entry which is preliminary data.</text>
</comment>
<feature type="transmembrane region" description="Helical" evidence="1">
    <location>
        <begin position="55"/>
        <end position="75"/>
    </location>
</feature>
<dbReference type="NCBIfam" id="TIGR04518">
    <property type="entry name" value="ECF_S_folT_fam"/>
    <property type="match status" value="1"/>
</dbReference>
<reference evidence="4 5" key="1">
    <citation type="journal article" date="2015" name="Genome Announc.">
        <title>Expanding the biotechnology potential of lactobacilli through comparative genomics of 213 strains and associated genera.</title>
        <authorList>
            <person name="Sun Z."/>
            <person name="Harris H.M."/>
            <person name="McCann A."/>
            <person name="Guo C."/>
            <person name="Argimon S."/>
            <person name="Zhang W."/>
            <person name="Yang X."/>
            <person name="Jeffery I.B."/>
            <person name="Cooney J.C."/>
            <person name="Kagawa T.F."/>
            <person name="Liu W."/>
            <person name="Song Y."/>
            <person name="Salvetti E."/>
            <person name="Wrobel A."/>
            <person name="Rasinkangas P."/>
            <person name="Parkhill J."/>
            <person name="Rea M.C."/>
            <person name="O'Sullivan O."/>
            <person name="Ritari J."/>
            <person name="Douillard F.P."/>
            <person name="Paul Ross R."/>
            <person name="Yang R."/>
            <person name="Briner A.E."/>
            <person name="Felis G.E."/>
            <person name="de Vos W.M."/>
            <person name="Barrangou R."/>
            <person name="Klaenhammer T.R."/>
            <person name="Caufield P.W."/>
            <person name="Cui Y."/>
            <person name="Zhang H."/>
            <person name="O'Toole P.W."/>
        </authorList>
    </citation>
    <scope>NUCLEOTIDE SEQUENCE [LARGE SCALE GENOMIC DNA]</scope>
    <source>
        <strain evidence="2 5">ATCC BAA-66</strain>
        <strain evidence="3 4">DSM 13344</strain>
    </source>
</reference>
<keyword evidence="1" id="KW-1133">Transmembrane helix</keyword>
<dbReference type="InterPro" id="IPR030949">
    <property type="entry name" value="ECF_S_folate_fam"/>
</dbReference>
<dbReference type="OrthoDB" id="4624at2"/>
<dbReference type="EMBL" id="JQAZ01000004">
    <property type="protein sequence ID" value="KRN31376.1"/>
    <property type="molecule type" value="Genomic_DNA"/>
</dbReference>
<dbReference type="AlphaFoldDB" id="A0A0R2FSV7"/>
<keyword evidence="4" id="KW-1185">Reference proteome</keyword>
<accession>A0A0R2FSV7</accession>
<feature type="transmembrane region" description="Helical" evidence="1">
    <location>
        <begin position="20"/>
        <end position="43"/>
    </location>
</feature>
<dbReference type="STRING" id="81857.IV38_GL002079"/>
<evidence type="ECO:0000313" key="3">
    <source>
        <dbReference type="EMBL" id="KRN31376.1"/>
    </source>
</evidence>
<dbReference type="GO" id="GO:0022857">
    <property type="term" value="F:transmembrane transporter activity"/>
    <property type="evidence" value="ECO:0007669"/>
    <property type="project" value="InterPro"/>
</dbReference>
<proteinExistence type="predicted"/>
<dbReference type="Proteomes" id="UP000051645">
    <property type="component" value="Unassembled WGS sequence"/>
</dbReference>